<evidence type="ECO:0000256" key="4">
    <source>
        <dbReference type="ARBA" id="ARBA00022989"/>
    </source>
</evidence>
<keyword evidence="4 6" id="KW-1133">Transmembrane helix</keyword>
<name>A0A563DFF5_9FLAO</name>
<keyword evidence="8" id="KW-1185">Reference proteome</keyword>
<feature type="transmembrane region" description="Helical" evidence="6">
    <location>
        <begin position="374"/>
        <end position="395"/>
    </location>
</feature>
<feature type="transmembrane region" description="Helical" evidence="6">
    <location>
        <begin position="96"/>
        <end position="115"/>
    </location>
</feature>
<evidence type="ECO:0000313" key="8">
    <source>
        <dbReference type="Proteomes" id="UP000319499"/>
    </source>
</evidence>
<feature type="transmembrane region" description="Helical" evidence="6">
    <location>
        <begin position="226"/>
        <end position="252"/>
    </location>
</feature>
<dbReference type="PIRSF" id="PIRSF002457">
    <property type="entry name" value="DASS"/>
    <property type="match status" value="1"/>
</dbReference>
<reference evidence="7 8" key="1">
    <citation type="submission" date="2019-02" db="EMBL/GenBank/DDBJ databases">
        <title>Apibacter muscae sp. nov.: a novel member of the house fly microbiota.</title>
        <authorList>
            <person name="Park R."/>
        </authorList>
    </citation>
    <scope>NUCLEOTIDE SEQUENCE [LARGE SCALE GENOMIC DNA]</scope>
    <source>
        <strain evidence="7 8">AL1</strain>
    </source>
</reference>
<dbReference type="NCBIfam" id="TIGR00785">
    <property type="entry name" value="dass"/>
    <property type="match status" value="1"/>
</dbReference>
<sequence>MDKSKIYKLGLLALVIVITCMTPNPEGLNPLAWKLFGVYLAAILGLIMKPYKEPVILLSALAISALIIGVYNKFYIPKEEQVIEMKKVLGGYASTTTWLVFSAFSLSVSFVVTGLGKRIAYLLIKLIGNSTLKLGYVNVFLELLLSPAMPSNTARAGGVVTPIFNSIALALGSDPEKSPKKAGRYLLLNVYMVTKTTSYLFLTGMAPNALALSLLHQVNPAFNLTWIQWLLFSSVPGIICLFLTPIVIYLLCPPELKKVDNKKISEEGLRELGPMSVKEKILTIVFILALLGWVFGSMLGIDSSAVAIAAMSILLITNVINWDEVLKSKGGWSTLIWYGGIIGMSGVLSQVNFFKWLGEALATQLSGITPTMQLGGGMVGIVIILTISIVIRYLFASGGAYVAAMVTVFGLLGVAMKVPYELLAIGLLFSNSYGGTTSHYGGAAAPIVMACGYNDTKSWWKIGGVIGYGTLIVHCTIGILWWKFLIELGVLN</sequence>
<feature type="transmembrane region" description="Helical" evidence="6">
    <location>
        <begin position="55"/>
        <end position="76"/>
    </location>
</feature>
<dbReference type="GO" id="GO:0016020">
    <property type="term" value="C:membrane"/>
    <property type="evidence" value="ECO:0007669"/>
    <property type="project" value="UniProtKB-SubCell"/>
</dbReference>
<gene>
    <name evidence="7" type="ORF">ETU09_04920</name>
</gene>
<dbReference type="AlphaFoldDB" id="A0A563DFF5"/>
<accession>A0A563DFF5</accession>
<evidence type="ECO:0000256" key="3">
    <source>
        <dbReference type="ARBA" id="ARBA00022692"/>
    </source>
</evidence>
<protein>
    <submittedName>
        <fullName evidence="7">Anion permease</fullName>
    </submittedName>
</protein>
<evidence type="ECO:0000256" key="1">
    <source>
        <dbReference type="ARBA" id="ARBA00004141"/>
    </source>
</evidence>
<comment type="subcellular location">
    <subcellularLocation>
        <location evidence="1">Membrane</location>
        <topology evidence="1">Multi-pass membrane protein</topology>
    </subcellularLocation>
</comment>
<comment type="similarity">
    <text evidence="2">Belongs to the SLC13A/DASS transporter (TC 2.A.47) family. DIT1 subfamily.</text>
</comment>
<feature type="transmembrane region" description="Helical" evidence="6">
    <location>
        <begin position="465"/>
        <end position="486"/>
    </location>
</feature>
<dbReference type="PANTHER" id="PTHR42826">
    <property type="entry name" value="DICARBOXYLATE TRANSPORTER 2.1, CHLOROPLASTIC"/>
    <property type="match status" value="1"/>
</dbReference>
<keyword evidence="3 6" id="KW-0812">Transmembrane</keyword>
<feature type="transmembrane region" description="Helical" evidence="6">
    <location>
        <begin position="31"/>
        <end position="48"/>
    </location>
</feature>
<feature type="transmembrane region" description="Helical" evidence="6">
    <location>
        <begin position="122"/>
        <end position="141"/>
    </location>
</feature>
<dbReference type="InterPro" id="IPR030676">
    <property type="entry name" value="CitT-rel"/>
</dbReference>
<dbReference type="EMBL" id="SELH01000017">
    <property type="protein sequence ID" value="TWP28663.1"/>
    <property type="molecule type" value="Genomic_DNA"/>
</dbReference>
<evidence type="ECO:0000313" key="7">
    <source>
        <dbReference type="EMBL" id="TWP28663.1"/>
    </source>
</evidence>
<dbReference type="InterPro" id="IPR001898">
    <property type="entry name" value="SLC13A/DASS"/>
</dbReference>
<feature type="transmembrane region" description="Helical" evidence="6">
    <location>
        <begin position="335"/>
        <end position="354"/>
    </location>
</feature>
<keyword evidence="5 6" id="KW-0472">Membrane</keyword>
<dbReference type="Proteomes" id="UP000319499">
    <property type="component" value="Unassembled WGS sequence"/>
</dbReference>
<feature type="transmembrane region" description="Helical" evidence="6">
    <location>
        <begin position="402"/>
        <end position="420"/>
    </location>
</feature>
<dbReference type="RefSeq" id="WP_146292250.1">
    <property type="nucleotide sequence ID" value="NZ_SELH01000017.1"/>
</dbReference>
<feature type="transmembrane region" description="Helical" evidence="6">
    <location>
        <begin position="305"/>
        <end position="323"/>
    </location>
</feature>
<feature type="transmembrane region" description="Helical" evidence="6">
    <location>
        <begin position="281"/>
        <end position="299"/>
    </location>
</feature>
<dbReference type="OrthoDB" id="1401038at2"/>
<proteinExistence type="inferred from homology"/>
<organism evidence="7 8">
    <name type="scientific">Apibacter muscae</name>
    <dbReference type="NCBI Taxonomy" id="2509004"/>
    <lineage>
        <taxon>Bacteria</taxon>
        <taxon>Pseudomonadati</taxon>
        <taxon>Bacteroidota</taxon>
        <taxon>Flavobacteriia</taxon>
        <taxon>Flavobacteriales</taxon>
        <taxon>Weeksellaceae</taxon>
        <taxon>Apibacter</taxon>
    </lineage>
</organism>
<evidence type="ECO:0000256" key="5">
    <source>
        <dbReference type="ARBA" id="ARBA00023136"/>
    </source>
</evidence>
<dbReference type="GO" id="GO:0022857">
    <property type="term" value="F:transmembrane transporter activity"/>
    <property type="evidence" value="ECO:0007669"/>
    <property type="project" value="InterPro"/>
</dbReference>
<dbReference type="Pfam" id="PF00939">
    <property type="entry name" value="Na_sulph_symp"/>
    <property type="match status" value="1"/>
</dbReference>
<evidence type="ECO:0000256" key="6">
    <source>
        <dbReference type="SAM" id="Phobius"/>
    </source>
</evidence>
<feature type="transmembrane region" description="Helical" evidence="6">
    <location>
        <begin position="153"/>
        <end position="173"/>
    </location>
</feature>
<evidence type="ECO:0000256" key="2">
    <source>
        <dbReference type="ARBA" id="ARBA00007349"/>
    </source>
</evidence>
<comment type="caution">
    <text evidence="7">The sequence shown here is derived from an EMBL/GenBank/DDBJ whole genome shotgun (WGS) entry which is preliminary data.</text>
</comment>
<feature type="transmembrane region" description="Helical" evidence="6">
    <location>
        <begin position="185"/>
        <end position="206"/>
    </location>
</feature>